<evidence type="ECO:0008006" key="4">
    <source>
        <dbReference type="Google" id="ProtNLM"/>
    </source>
</evidence>
<dbReference type="RefSeq" id="WP_078744670.1">
    <property type="nucleotide sequence ID" value="NZ_FUXG01000005.1"/>
</dbReference>
<evidence type="ECO:0000313" key="3">
    <source>
        <dbReference type="Proteomes" id="UP000191418"/>
    </source>
</evidence>
<evidence type="ECO:0000256" key="1">
    <source>
        <dbReference type="SAM" id="SignalP"/>
    </source>
</evidence>
<reference evidence="2 3" key="1">
    <citation type="submission" date="2017-01" db="EMBL/GenBank/DDBJ databases">
        <title>Genome Sequencing of a Marine Spirillum, Oceanospirillum multiglobuliferum ATCC 33336, from Japan.</title>
        <authorList>
            <person name="Carney J.G."/>
            <person name="Trachtenberg A.M."/>
            <person name="Rheaume B.A."/>
            <person name="Linnane J.D."/>
            <person name="Pitts N.L."/>
            <person name="Mykles D.L."/>
            <person name="Maclea K.S."/>
        </authorList>
    </citation>
    <scope>NUCLEOTIDE SEQUENCE [LARGE SCALE GENOMIC DNA]</scope>
    <source>
        <strain evidence="2 3">ATCC 33336</strain>
    </source>
</reference>
<sequence>MSFQQPARFLTAALFSAAINTAWADIEFSGKVDLEASLFSETASHSQQKDSNLSVLIQPQWVWQDEDQNNLVQFSPMLRVDQNDSNRSHGDIRELYWIHVQNDWELRTGLRKEFWGVTEFQHLVDVINQTDQVENVSGEEKLGQPMVNLSLIRETGIWDFYLLPSFRERTFASIEGRPSYGLNVSKNATYESSDKDRHLDAAIRWSQNFDWLDLSLSAFKGTNREPVLKASLENGQAVLVPHYEQMTQFGGTAQVIEGDWLLKLELIYRDSSSTQYSAIQTGFEYTLYAIADSDIDLGLISEYGWDERGKSATSIMQNDLFGGLRFAFNDEAGTEILAGVGRDLDFDTTSFSAEASQRLNNDWKISGEMRMVEANNRADPLYSFRKDDYIKGTLSWYF</sequence>
<dbReference type="Proteomes" id="UP000191418">
    <property type="component" value="Unassembled WGS sequence"/>
</dbReference>
<protein>
    <recommendedName>
        <fullName evidence="4">Porin domain-containing protein</fullName>
    </recommendedName>
</protein>
<dbReference type="AlphaFoldDB" id="A0A1T4N8S0"/>
<keyword evidence="1" id="KW-0732">Signal</keyword>
<organism evidence="2 3">
    <name type="scientific">Oceanospirillum multiglobuliferum</name>
    <dbReference type="NCBI Taxonomy" id="64969"/>
    <lineage>
        <taxon>Bacteria</taxon>
        <taxon>Pseudomonadati</taxon>
        <taxon>Pseudomonadota</taxon>
        <taxon>Gammaproteobacteria</taxon>
        <taxon>Oceanospirillales</taxon>
        <taxon>Oceanospirillaceae</taxon>
        <taxon>Oceanospirillum</taxon>
    </lineage>
</organism>
<dbReference type="EMBL" id="MTSM01000006">
    <property type="protein sequence ID" value="OPX55874.1"/>
    <property type="molecule type" value="Genomic_DNA"/>
</dbReference>
<proteinExistence type="predicted"/>
<gene>
    <name evidence="2" type="ORF">BTE48_06685</name>
</gene>
<keyword evidence="3" id="KW-1185">Reference proteome</keyword>
<dbReference type="OrthoDB" id="1188513at2"/>
<name>A0A1T4N8S0_9GAMM</name>
<evidence type="ECO:0000313" key="2">
    <source>
        <dbReference type="EMBL" id="OPX55874.1"/>
    </source>
</evidence>
<feature type="chain" id="PRO_5012684874" description="Porin domain-containing protein" evidence="1">
    <location>
        <begin position="25"/>
        <end position="398"/>
    </location>
</feature>
<accession>A0A1T4N8S0</accession>
<comment type="caution">
    <text evidence="2">The sequence shown here is derived from an EMBL/GenBank/DDBJ whole genome shotgun (WGS) entry which is preliminary data.</text>
</comment>
<dbReference type="STRING" id="64969.SAMN02745127_01048"/>
<feature type="signal peptide" evidence="1">
    <location>
        <begin position="1"/>
        <end position="24"/>
    </location>
</feature>